<feature type="compositionally biased region" description="Polar residues" evidence="1">
    <location>
        <begin position="303"/>
        <end position="318"/>
    </location>
</feature>
<evidence type="ECO:0000256" key="1">
    <source>
        <dbReference type="SAM" id="MobiDB-lite"/>
    </source>
</evidence>
<comment type="caution">
    <text evidence="3">The sequence shown here is derived from an EMBL/GenBank/DDBJ whole genome shotgun (WGS) entry which is preliminary data.</text>
</comment>
<protein>
    <submittedName>
        <fullName evidence="3">Uncharacterized protein</fullName>
    </submittedName>
</protein>
<accession>A0ABR2W796</accession>
<evidence type="ECO:0000313" key="3">
    <source>
        <dbReference type="EMBL" id="KAK9721548.1"/>
    </source>
</evidence>
<reference evidence="3 4" key="1">
    <citation type="submission" date="2023-04" db="EMBL/GenBank/DDBJ databases">
        <title>Genome of Basidiobolus ranarum AG-B5.</title>
        <authorList>
            <person name="Stajich J.E."/>
            <person name="Carter-House D."/>
            <person name="Gryganskyi A."/>
        </authorList>
    </citation>
    <scope>NUCLEOTIDE SEQUENCE [LARGE SCALE GENOMIC DNA]</scope>
    <source>
        <strain evidence="3 4">AG-B5</strain>
    </source>
</reference>
<proteinExistence type="predicted"/>
<keyword evidence="2" id="KW-0732">Signal</keyword>
<name>A0ABR2W796_9FUNG</name>
<feature type="region of interest" description="Disordered" evidence="1">
    <location>
        <begin position="244"/>
        <end position="339"/>
    </location>
</feature>
<organism evidence="3 4">
    <name type="scientific">Basidiobolus ranarum</name>
    <dbReference type="NCBI Taxonomy" id="34480"/>
    <lineage>
        <taxon>Eukaryota</taxon>
        <taxon>Fungi</taxon>
        <taxon>Fungi incertae sedis</taxon>
        <taxon>Zoopagomycota</taxon>
        <taxon>Entomophthoromycotina</taxon>
        <taxon>Basidiobolomycetes</taxon>
        <taxon>Basidiobolales</taxon>
        <taxon>Basidiobolaceae</taxon>
        <taxon>Basidiobolus</taxon>
    </lineage>
</organism>
<feature type="signal peptide" evidence="2">
    <location>
        <begin position="1"/>
        <end position="21"/>
    </location>
</feature>
<dbReference type="Proteomes" id="UP001479436">
    <property type="component" value="Unassembled WGS sequence"/>
</dbReference>
<gene>
    <name evidence="3" type="ORF">K7432_003354</name>
</gene>
<feature type="compositionally biased region" description="Low complexity" evidence="1">
    <location>
        <begin position="256"/>
        <end position="289"/>
    </location>
</feature>
<feature type="chain" id="PRO_5046302465" evidence="2">
    <location>
        <begin position="22"/>
        <end position="339"/>
    </location>
</feature>
<dbReference type="EMBL" id="JASJQH010006977">
    <property type="protein sequence ID" value="KAK9721548.1"/>
    <property type="molecule type" value="Genomic_DNA"/>
</dbReference>
<keyword evidence="4" id="KW-1185">Reference proteome</keyword>
<evidence type="ECO:0000256" key="2">
    <source>
        <dbReference type="SAM" id="SignalP"/>
    </source>
</evidence>
<evidence type="ECO:0000313" key="4">
    <source>
        <dbReference type="Proteomes" id="UP001479436"/>
    </source>
</evidence>
<sequence>MPFRLQKCVLFLLAFSTSIRGQSTVTVEYPFQVLTLDVIPELLTATIQAHTQSDTILGQIDTNTIPDATYTDKIGKQSVTRTISGSTMTRVKPDMTIVQSIPRKTITRSLWFSTATDTILQQTRTHNLKSGEIPDLYTATGPTFGNSYIYTVIESFDPRRIINTIPGPTLTYMVGDRNPVTATEDGTLMTLYHNPVTVIETLGPTRITRSVNAMKSTRIGTDSLTYTPSSYVSVSVSISTVTVTAPTSHPAPSTIASNSLTSTTPPSTTSNSSTSAAAPTPTTSNNLTSAVAPTAISRDSSKSESGLTTIDLPTSTSKPMKCVPKTKKCIPKPKPTTCN</sequence>